<protein>
    <submittedName>
        <fullName evidence="1">Uncharacterized protein</fullName>
    </submittedName>
</protein>
<proteinExistence type="predicted"/>
<sequence>MYCYICLTLFLGKPPYNKLLTLLSRYEFLFHLFCSSIA</sequence>
<name>A0A2P2PVW4_RHIMU</name>
<dbReference type="EMBL" id="GGEC01078408">
    <property type="protein sequence ID" value="MBX58892.1"/>
    <property type="molecule type" value="Transcribed_RNA"/>
</dbReference>
<organism evidence="1">
    <name type="scientific">Rhizophora mucronata</name>
    <name type="common">Asiatic mangrove</name>
    <dbReference type="NCBI Taxonomy" id="61149"/>
    <lineage>
        <taxon>Eukaryota</taxon>
        <taxon>Viridiplantae</taxon>
        <taxon>Streptophyta</taxon>
        <taxon>Embryophyta</taxon>
        <taxon>Tracheophyta</taxon>
        <taxon>Spermatophyta</taxon>
        <taxon>Magnoliopsida</taxon>
        <taxon>eudicotyledons</taxon>
        <taxon>Gunneridae</taxon>
        <taxon>Pentapetalae</taxon>
        <taxon>rosids</taxon>
        <taxon>fabids</taxon>
        <taxon>Malpighiales</taxon>
        <taxon>Rhizophoraceae</taxon>
        <taxon>Rhizophora</taxon>
    </lineage>
</organism>
<reference evidence="1" key="1">
    <citation type="submission" date="2018-02" db="EMBL/GenBank/DDBJ databases">
        <title>Rhizophora mucronata_Transcriptome.</title>
        <authorList>
            <person name="Meera S.P."/>
            <person name="Sreeshan A."/>
            <person name="Augustine A."/>
        </authorList>
    </citation>
    <scope>NUCLEOTIDE SEQUENCE</scope>
    <source>
        <tissue evidence="1">Leaf</tissue>
    </source>
</reference>
<accession>A0A2P2PVW4</accession>
<dbReference type="AlphaFoldDB" id="A0A2P2PVW4"/>
<evidence type="ECO:0000313" key="1">
    <source>
        <dbReference type="EMBL" id="MBX58892.1"/>
    </source>
</evidence>